<evidence type="ECO:0000313" key="2">
    <source>
        <dbReference type="Proteomes" id="UP000824533"/>
    </source>
</evidence>
<evidence type="ECO:0000313" key="1">
    <source>
        <dbReference type="EMBL" id="KAJ0172130.1"/>
    </source>
</evidence>
<name>A0ACC1CKK3_9NEOP</name>
<organism evidence="1 2">
    <name type="scientific">Dendrolimus kikuchii</name>
    <dbReference type="NCBI Taxonomy" id="765133"/>
    <lineage>
        <taxon>Eukaryota</taxon>
        <taxon>Metazoa</taxon>
        <taxon>Ecdysozoa</taxon>
        <taxon>Arthropoda</taxon>
        <taxon>Hexapoda</taxon>
        <taxon>Insecta</taxon>
        <taxon>Pterygota</taxon>
        <taxon>Neoptera</taxon>
        <taxon>Endopterygota</taxon>
        <taxon>Lepidoptera</taxon>
        <taxon>Glossata</taxon>
        <taxon>Ditrysia</taxon>
        <taxon>Bombycoidea</taxon>
        <taxon>Lasiocampidae</taxon>
        <taxon>Dendrolimus</taxon>
    </lineage>
</organism>
<protein>
    <submittedName>
        <fullName evidence="1">Uncharacterized protein</fullName>
    </submittedName>
</protein>
<sequence>MNLIGIFLFSIVTLTESYKFLVVTQLPVRSLNILGEGVSRSLIEAGHEVTFITVFPLKNPPKKNFRQIDVSSVMKIFEADSTVLNIGYLMENEPPLNDISYLHDFTVRSAIETFDNEHVKALLEDTNEKFDAIIVDFCETDLLAAYSVVYDAPLIIMYSMGAHSQVLRLIDKPTNPAYTSDHLSSNVPPFNFRQRVEELWAQIKWRWIKTFTTEKIEEAVYKKYFEPLLAKRGRMLPDFHDMMYNVSLVLGNEHHAIGNIPSTPQNFKFVGGYHIETPVKALPKNLQELMDNAKNGVIYFSMGSTWQSKDIPKVMIENLLKMFGELKETVIWKFEEELPNVPHNVHIIKWAPQPSILANPNLKFFITHGGLLSSTEAIHFGVPVIGIPIYFDQFVNVNKAVAAGYSLKVRLDFNMHKNLREAIIKMLSDSSYAKRAKELSALFHDRMMPPRKELVFWAEYVVRTKGAPHLRSPALFVPFYQRMYLDLLALIFIMFLLVVVLLKKLLRKITKRNHKKTD</sequence>
<comment type="caution">
    <text evidence="1">The sequence shown here is derived from an EMBL/GenBank/DDBJ whole genome shotgun (WGS) entry which is preliminary data.</text>
</comment>
<proteinExistence type="predicted"/>
<dbReference type="EMBL" id="CM034408">
    <property type="protein sequence ID" value="KAJ0172130.1"/>
    <property type="molecule type" value="Genomic_DNA"/>
</dbReference>
<reference evidence="1 2" key="1">
    <citation type="journal article" date="2021" name="Front. Genet.">
        <title>Chromosome-Level Genome Assembly Reveals Significant Gene Expansion in the Toll and IMD Signaling Pathways of Dendrolimus kikuchii.</title>
        <authorList>
            <person name="Zhou J."/>
            <person name="Wu P."/>
            <person name="Xiong Z."/>
            <person name="Liu N."/>
            <person name="Zhao N."/>
            <person name="Ji M."/>
            <person name="Qiu Y."/>
            <person name="Yang B."/>
        </authorList>
    </citation>
    <scope>NUCLEOTIDE SEQUENCE [LARGE SCALE GENOMIC DNA]</scope>
    <source>
        <strain evidence="1">Ann1</strain>
    </source>
</reference>
<dbReference type="Proteomes" id="UP000824533">
    <property type="component" value="Linkage Group LG22"/>
</dbReference>
<keyword evidence="2" id="KW-1185">Reference proteome</keyword>
<accession>A0ACC1CKK3</accession>
<gene>
    <name evidence="1" type="ORF">K1T71_012103</name>
</gene>